<dbReference type="PANTHER" id="PTHR47677">
    <property type="entry name" value="CYTOCHROME C OXIDASE ASSEMBLY FACTOR 6"/>
    <property type="match status" value="1"/>
</dbReference>
<reference evidence="5 6" key="1">
    <citation type="submission" date="2023-04" db="EMBL/GenBank/DDBJ databases">
        <title>Genome of Basidiobolus ranarum AG-B5.</title>
        <authorList>
            <person name="Stajich J.E."/>
            <person name="Carter-House D."/>
            <person name="Gryganskyi A."/>
        </authorList>
    </citation>
    <scope>NUCLEOTIDE SEQUENCE [LARGE SCALE GENOMIC DNA]</scope>
    <source>
        <strain evidence="5 6">AG-B5</strain>
    </source>
</reference>
<name>A0ABR2X393_9FUNG</name>
<evidence type="ECO:0000256" key="4">
    <source>
        <dbReference type="ARBA" id="ARBA00023157"/>
    </source>
</evidence>
<evidence type="ECO:0000256" key="1">
    <source>
        <dbReference type="ARBA" id="ARBA00004173"/>
    </source>
</evidence>
<comment type="similarity">
    <text evidence="2">Belongs to the cytochrome c oxidase subunit 6B family.</text>
</comment>
<dbReference type="InterPro" id="IPR048280">
    <property type="entry name" value="COX6B-like"/>
</dbReference>
<protein>
    <submittedName>
        <fullName evidence="5">Uncharacterized protein</fullName>
    </submittedName>
</protein>
<gene>
    <name evidence="5" type="ORF">K7432_001302</name>
</gene>
<dbReference type="InterPro" id="IPR048281">
    <property type="entry name" value="COA6_fun"/>
</dbReference>
<evidence type="ECO:0000313" key="5">
    <source>
        <dbReference type="EMBL" id="KAK9768225.1"/>
    </source>
</evidence>
<comment type="subcellular location">
    <subcellularLocation>
        <location evidence="1">Mitochondrion</location>
    </subcellularLocation>
</comment>
<dbReference type="Pfam" id="PF02297">
    <property type="entry name" value="COX6B"/>
    <property type="match status" value="1"/>
</dbReference>
<organism evidence="5 6">
    <name type="scientific">Basidiobolus ranarum</name>
    <dbReference type="NCBI Taxonomy" id="34480"/>
    <lineage>
        <taxon>Eukaryota</taxon>
        <taxon>Fungi</taxon>
        <taxon>Fungi incertae sedis</taxon>
        <taxon>Zoopagomycota</taxon>
        <taxon>Entomophthoromycotina</taxon>
        <taxon>Basidiobolomycetes</taxon>
        <taxon>Basidiobolales</taxon>
        <taxon>Basidiobolaceae</taxon>
        <taxon>Basidiobolus</taxon>
    </lineage>
</organism>
<evidence type="ECO:0000256" key="2">
    <source>
        <dbReference type="ARBA" id="ARBA00006425"/>
    </source>
</evidence>
<dbReference type="Proteomes" id="UP001479436">
    <property type="component" value="Unassembled WGS sequence"/>
</dbReference>
<dbReference type="PANTHER" id="PTHR47677:SF1">
    <property type="entry name" value="CYTOCHROME C OXIDASE ASSEMBLY FACTOR 6"/>
    <property type="match status" value="1"/>
</dbReference>
<keyword evidence="6" id="KW-1185">Reference proteome</keyword>
<comment type="caution">
    <text evidence="5">The sequence shown here is derived from an EMBL/GenBank/DDBJ whole genome shotgun (WGS) entry which is preliminary data.</text>
</comment>
<dbReference type="InterPro" id="IPR036549">
    <property type="entry name" value="CX6/COA6-like_sf"/>
</dbReference>
<dbReference type="SUPFAM" id="SSF47694">
    <property type="entry name" value="Cytochrome c oxidase subunit h"/>
    <property type="match status" value="1"/>
</dbReference>
<evidence type="ECO:0000256" key="3">
    <source>
        <dbReference type="ARBA" id="ARBA00023128"/>
    </source>
</evidence>
<keyword evidence="3" id="KW-0496">Mitochondrion</keyword>
<sequence>MSNDSSFEPLNREQRKVCWFARDEFYRHLDSRQVIDPEEESLNQDKEATKLKETFEEKCPSSWVRYFNDLRIRQAHMGVVHKTGNRLM</sequence>
<proteinExistence type="inferred from homology"/>
<dbReference type="EMBL" id="JASJQH010000028">
    <property type="protein sequence ID" value="KAK9768225.1"/>
    <property type="molecule type" value="Genomic_DNA"/>
</dbReference>
<dbReference type="Gene3D" id="1.10.10.140">
    <property type="entry name" value="Cytochrome c oxidase, subunit VIb"/>
    <property type="match status" value="1"/>
</dbReference>
<keyword evidence="4" id="KW-1015">Disulfide bond</keyword>
<evidence type="ECO:0000313" key="6">
    <source>
        <dbReference type="Proteomes" id="UP001479436"/>
    </source>
</evidence>
<accession>A0ABR2X393</accession>